<dbReference type="STRING" id="947166.A0A1D1VWD1"/>
<evidence type="ECO:0000256" key="2">
    <source>
        <dbReference type="ARBA" id="ARBA00005869"/>
    </source>
</evidence>
<evidence type="ECO:0000256" key="4">
    <source>
        <dbReference type="ARBA" id="ARBA00023062"/>
    </source>
</evidence>
<dbReference type="InterPro" id="IPR029041">
    <property type="entry name" value="FAD-linked_oxidoreductase-like"/>
</dbReference>
<keyword evidence="8" id="KW-1185">Reference proteome</keyword>
<proteinExistence type="inferred from homology"/>
<comment type="cofactor">
    <cofactor evidence="5">
        <name>FAD</name>
        <dbReference type="ChEBI" id="CHEBI:57692"/>
    </cofactor>
</comment>
<dbReference type="Gene3D" id="3.20.20.220">
    <property type="match status" value="1"/>
</dbReference>
<evidence type="ECO:0000259" key="6">
    <source>
        <dbReference type="Pfam" id="PF01619"/>
    </source>
</evidence>
<evidence type="ECO:0000256" key="5">
    <source>
        <dbReference type="RuleBase" id="RU364054"/>
    </source>
</evidence>
<keyword evidence="3 5" id="KW-0560">Oxidoreductase</keyword>
<dbReference type="GO" id="GO:0004657">
    <property type="term" value="F:proline dehydrogenase activity"/>
    <property type="evidence" value="ECO:0007669"/>
    <property type="project" value="UniProtKB-EC"/>
</dbReference>
<dbReference type="EC" id="1.5.5.2" evidence="5"/>
<keyword evidence="4 5" id="KW-0642">Proline metabolism</keyword>
<comment type="caution">
    <text evidence="7">The sequence shown here is derived from an EMBL/GenBank/DDBJ whole genome shotgun (WGS) entry which is preliminary data.</text>
</comment>
<keyword evidence="5" id="KW-0285">Flavoprotein</keyword>
<feature type="domain" description="Proline dehydrogenase" evidence="6">
    <location>
        <begin position="195"/>
        <end position="463"/>
    </location>
</feature>
<evidence type="ECO:0000256" key="3">
    <source>
        <dbReference type="ARBA" id="ARBA00023002"/>
    </source>
</evidence>
<dbReference type="GO" id="GO:0010133">
    <property type="term" value="P:L-proline catabolic process to L-glutamate"/>
    <property type="evidence" value="ECO:0007669"/>
    <property type="project" value="TreeGrafter"/>
</dbReference>
<dbReference type="SUPFAM" id="SSF51730">
    <property type="entry name" value="FAD-linked oxidoreductase"/>
    <property type="match status" value="1"/>
</dbReference>
<dbReference type="OrthoDB" id="5464at2759"/>
<comment type="similarity">
    <text evidence="2 5">Belongs to the proline oxidase family.</text>
</comment>
<evidence type="ECO:0000313" key="7">
    <source>
        <dbReference type="EMBL" id="GAV05765.1"/>
    </source>
</evidence>
<evidence type="ECO:0000256" key="1">
    <source>
        <dbReference type="ARBA" id="ARBA00004739"/>
    </source>
</evidence>
<dbReference type="GO" id="GO:0071949">
    <property type="term" value="F:FAD binding"/>
    <property type="evidence" value="ECO:0007669"/>
    <property type="project" value="TreeGrafter"/>
</dbReference>
<dbReference type="GO" id="GO:0005739">
    <property type="term" value="C:mitochondrion"/>
    <property type="evidence" value="ECO:0007669"/>
    <property type="project" value="TreeGrafter"/>
</dbReference>
<comment type="pathway">
    <text evidence="1">Amino-acid degradation; L-proline degradation into L-glutamate; L-glutamate from L-proline: step 1/2.</text>
</comment>
<dbReference type="EMBL" id="BDGG01000012">
    <property type="protein sequence ID" value="GAV05765.1"/>
    <property type="molecule type" value="Genomic_DNA"/>
</dbReference>
<organism evidence="7 8">
    <name type="scientific">Ramazzottius varieornatus</name>
    <name type="common">Water bear</name>
    <name type="synonym">Tardigrade</name>
    <dbReference type="NCBI Taxonomy" id="947166"/>
    <lineage>
        <taxon>Eukaryota</taxon>
        <taxon>Metazoa</taxon>
        <taxon>Ecdysozoa</taxon>
        <taxon>Tardigrada</taxon>
        <taxon>Eutardigrada</taxon>
        <taxon>Parachela</taxon>
        <taxon>Hypsibioidea</taxon>
        <taxon>Ramazzottiidae</taxon>
        <taxon>Ramazzottius</taxon>
    </lineage>
</organism>
<keyword evidence="5" id="KW-0274">FAD</keyword>
<reference evidence="7 8" key="1">
    <citation type="journal article" date="2016" name="Nat. Commun.">
        <title>Extremotolerant tardigrade genome and improved radiotolerance of human cultured cells by tardigrade-unique protein.</title>
        <authorList>
            <person name="Hashimoto T."/>
            <person name="Horikawa D.D."/>
            <person name="Saito Y."/>
            <person name="Kuwahara H."/>
            <person name="Kozuka-Hata H."/>
            <person name="Shin-I T."/>
            <person name="Minakuchi Y."/>
            <person name="Ohishi K."/>
            <person name="Motoyama A."/>
            <person name="Aizu T."/>
            <person name="Enomoto A."/>
            <person name="Kondo K."/>
            <person name="Tanaka S."/>
            <person name="Hara Y."/>
            <person name="Koshikawa S."/>
            <person name="Sagara H."/>
            <person name="Miura T."/>
            <person name="Yokobori S."/>
            <person name="Miyagawa K."/>
            <person name="Suzuki Y."/>
            <person name="Kubo T."/>
            <person name="Oyama M."/>
            <person name="Kohara Y."/>
            <person name="Fujiyama A."/>
            <person name="Arakawa K."/>
            <person name="Katayama T."/>
            <person name="Toyoda A."/>
            <person name="Kunieda T."/>
        </authorList>
    </citation>
    <scope>NUCLEOTIDE SEQUENCE [LARGE SCALE GENOMIC DNA]</scope>
    <source>
        <strain evidence="7 8">YOKOZUNA-1</strain>
    </source>
</reference>
<accession>A0A1D1VWD1</accession>
<evidence type="ECO:0000313" key="8">
    <source>
        <dbReference type="Proteomes" id="UP000186922"/>
    </source>
</evidence>
<dbReference type="InterPro" id="IPR015659">
    <property type="entry name" value="Proline_oxidase"/>
</dbReference>
<gene>
    <name evidence="7" type="primary">RvY_15845-1</name>
    <name evidence="7" type="synonym">RvY_15845.1</name>
    <name evidence="7" type="ORF">RvY_15845</name>
</gene>
<dbReference type="Pfam" id="PF01619">
    <property type="entry name" value="Pro_dh"/>
    <property type="match status" value="1"/>
</dbReference>
<protein>
    <recommendedName>
        <fullName evidence="5">Proline dehydrogenase</fullName>
        <ecNumber evidence="5">1.5.5.2</ecNumber>
    </recommendedName>
</protein>
<dbReference type="Proteomes" id="UP000186922">
    <property type="component" value="Unassembled WGS sequence"/>
</dbReference>
<sequence>MAWKKDFLLCMQRTLKTVPLGGGTASSGGSTLMNFDDCRLAYRSKTTRELLRSLLVLGFCKREFLVDHSEKFVKIGKRVLGNTLFNKLMKASFFGQFVAGENEEEIKPFIHRIRSNFGVNVILNYAVEDDEQGGEQEKSGLIKHETGKSVRQDRREQTMYSFIKTIDQVEQTTACDGFAAIKVTALAKPETLMAVTDMVERWERAMEPGKYSGEPGKLSGEDILAQLATPENGGFGSQKSLDAKLSGVRDLIRRMETIAKHADERNVRVLVDAEQTYFQPAIARLSLQLMRRYNLEKPIIYNTYQCYLKRTLKDVTAHLSLSKKENFYFGGKIVRGAYIVLERERASSMGYPDPINSTFEATTAMYKSVVQTMLEDMKAREGKTHIVIAGHNEETVHWAVSEIRRLQLPVRSRQIYFGQLLGMCDHLSFTLADAGFNVVKCVPYGSVDEVLPYLVRRAQENRGFLEKTVKERRLMREELRRRLKSGELLFNPDNPQPVGA</sequence>
<dbReference type="InterPro" id="IPR002872">
    <property type="entry name" value="Proline_DH_dom"/>
</dbReference>
<dbReference type="PANTHER" id="PTHR13914:SF0">
    <property type="entry name" value="PROLINE DEHYDROGENASE 1, MITOCHONDRIAL"/>
    <property type="match status" value="1"/>
</dbReference>
<comment type="catalytic activity">
    <reaction evidence="5">
        <text>L-proline + a quinone = (S)-1-pyrroline-5-carboxylate + a quinol + H(+)</text>
        <dbReference type="Rhea" id="RHEA:23784"/>
        <dbReference type="ChEBI" id="CHEBI:15378"/>
        <dbReference type="ChEBI" id="CHEBI:17388"/>
        <dbReference type="ChEBI" id="CHEBI:24646"/>
        <dbReference type="ChEBI" id="CHEBI:60039"/>
        <dbReference type="ChEBI" id="CHEBI:132124"/>
        <dbReference type="EC" id="1.5.5.2"/>
    </reaction>
</comment>
<comment type="function">
    <text evidence="5">Converts proline to delta-1-pyrroline-5-carboxylate.</text>
</comment>
<dbReference type="PANTHER" id="PTHR13914">
    <property type="entry name" value="PROLINE OXIDASE"/>
    <property type="match status" value="1"/>
</dbReference>
<dbReference type="AlphaFoldDB" id="A0A1D1VWD1"/>
<name>A0A1D1VWD1_RAMVA</name>